<gene>
    <name evidence="1" type="ORF">S01H1_15936</name>
</gene>
<accession>X0S8Z5</accession>
<dbReference type="EMBL" id="BARS01008349">
    <property type="protein sequence ID" value="GAF77498.1"/>
    <property type="molecule type" value="Genomic_DNA"/>
</dbReference>
<dbReference type="AlphaFoldDB" id="X0S8Z5"/>
<evidence type="ECO:0000313" key="1">
    <source>
        <dbReference type="EMBL" id="GAF77498.1"/>
    </source>
</evidence>
<comment type="caution">
    <text evidence="1">The sequence shown here is derived from an EMBL/GenBank/DDBJ whole genome shotgun (WGS) entry which is preliminary data.</text>
</comment>
<sequence>GFFTREGEVGLRDGWCVTRQVPPAAFGTLAIYSLNKDHLVDIVGSGPGEIVDFDGKDAPKDMAYKRSRLEASKNLKVQLTYKHKGTTRTAAGKLVSVGPEFVVLETQDNNFAVPVEGISRMQVLDLPVRVHISSETKNPPKKTELGMAYLRKGITWIPEYTLKVLDETTAELTLRGSLVNEAEDLIHCDVHFVVGVPHFLHTDYMAPIAVGQAIRTIGSAVAPQQIRSQIMNRAAIVSNDIRANQFGLPPGVVEKKVSDEGGNVYKVLGRLPEMGGAAATDYTVYTKEDINLRRGEKAIVTLFVKKIKYSHVYRWSPPERMKHMLVLHNGTDTAWTTGPYLAVSRGRPLSEDLLKYTPKGGNCEIPVTAAVN</sequence>
<name>X0S8Z5_9ZZZZ</name>
<evidence type="ECO:0008006" key="2">
    <source>
        <dbReference type="Google" id="ProtNLM"/>
    </source>
</evidence>
<feature type="non-terminal residue" evidence="1">
    <location>
        <position position="1"/>
    </location>
</feature>
<organism evidence="1">
    <name type="scientific">marine sediment metagenome</name>
    <dbReference type="NCBI Taxonomy" id="412755"/>
    <lineage>
        <taxon>unclassified sequences</taxon>
        <taxon>metagenomes</taxon>
        <taxon>ecological metagenomes</taxon>
    </lineage>
</organism>
<reference evidence="1" key="1">
    <citation type="journal article" date="2014" name="Front. Microbiol.">
        <title>High frequency of phylogenetically diverse reductive dehalogenase-homologous genes in deep subseafloor sedimentary metagenomes.</title>
        <authorList>
            <person name="Kawai M."/>
            <person name="Futagami T."/>
            <person name="Toyoda A."/>
            <person name="Takaki Y."/>
            <person name="Nishi S."/>
            <person name="Hori S."/>
            <person name="Arai W."/>
            <person name="Tsubouchi T."/>
            <person name="Morono Y."/>
            <person name="Uchiyama I."/>
            <person name="Ito T."/>
            <person name="Fujiyama A."/>
            <person name="Inagaki F."/>
            <person name="Takami H."/>
        </authorList>
    </citation>
    <scope>NUCLEOTIDE SEQUENCE</scope>
    <source>
        <strain evidence="1">Expedition CK06-06</strain>
    </source>
</reference>
<feature type="non-terminal residue" evidence="1">
    <location>
        <position position="372"/>
    </location>
</feature>
<protein>
    <recommendedName>
        <fullName evidence="2">DUF4139 domain-containing protein</fullName>
    </recommendedName>
</protein>
<proteinExistence type="predicted"/>